<evidence type="ECO:0000256" key="1">
    <source>
        <dbReference type="ARBA" id="ARBA00004245"/>
    </source>
</evidence>
<organism evidence="10 11">
    <name type="scientific">Pristionchus entomophagus</name>
    <dbReference type="NCBI Taxonomy" id="358040"/>
    <lineage>
        <taxon>Eukaryota</taxon>
        <taxon>Metazoa</taxon>
        <taxon>Ecdysozoa</taxon>
        <taxon>Nematoda</taxon>
        <taxon>Chromadorea</taxon>
        <taxon>Rhabditida</taxon>
        <taxon>Rhabditina</taxon>
        <taxon>Diplogasteromorpha</taxon>
        <taxon>Diplogasteroidea</taxon>
        <taxon>Neodiplogasteridae</taxon>
        <taxon>Pristionchus</taxon>
    </lineage>
</organism>
<evidence type="ECO:0000256" key="2">
    <source>
        <dbReference type="ARBA" id="ARBA00009423"/>
    </source>
</evidence>
<accession>A0AAV5SGS3</accession>
<evidence type="ECO:0000256" key="6">
    <source>
        <dbReference type="SAM" id="Coils"/>
    </source>
</evidence>
<feature type="coiled-coil region" evidence="6">
    <location>
        <begin position="352"/>
        <end position="485"/>
    </location>
</feature>
<keyword evidence="5" id="KW-0206">Cytoskeleton</keyword>
<dbReference type="EMBL" id="BTSX01000001">
    <property type="protein sequence ID" value="GMS79239.1"/>
    <property type="molecule type" value="Genomic_DNA"/>
</dbReference>
<keyword evidence="3" id="KW-0963">Cytoplasm</keyword>
<keyword evidence="4 6" id="KW-0175">Coiled coil</keyword>
<keyword evidence="8" id="KW-0732">Signal</keyword>
<protein>
    <recommendedName>
        <fullName evidence="9">Transforming acidic coiled-coil-containing protein C-terminal domain-containing protein</fullName>
    </recommendedName>
</protein>
<feature type="signal peptide" evidence="8">
    <location>
        <begin position="1"/>
        <end position="25"/>
    </location>
</feature>
<dbReference type="Proteomes" id="UP001432027">
    <property type="component" value="Unassembled WGS sequence"/>
</dbReference>
<name>A0AAV5SGS3_9BILA</name>
<evidence type="ECO:0000256" key="3">
    <source>
        <dbReference type="ARBA" id="ARBA00022490"/>
    </source>
</evidence>
<evidence type="ECO:0000256" key="5">
    <source>
        <dbReference type="ARBA" id="ARBA00023212"/>
    </source>
</evidence>
<sequence length="502" mass="54045">PLSPGTALVAPSSLLMSLLTSMLHSATVPLLSSSSTHPDDLPSLPDTASTVSSRSLTPCTTPLSSMSDVVDDTQFASDPEDLFVEASETMPGHEDNSAPAMAENQMMEFGDVNMSTAFQTPDRKRTYEVDSKTITRPKKTSPVGVSLPEVFNQQIQSVASPPPVPIASSTPQAMSTATSASSVSPRPLAAAVAAAAAATPVPAAAAPPPAALGETITKRPADRPAAPRAPRQQTMTVTSALTKDLRATIEHEKASGLDEAAAARLEARILALVQEREREWSAKNEKLGSIMVAQKEEADRAARQAQADIDGLSAMLDSTNAAIEAGFPSSSSSTFGSSLPHLPPAPVIAAMSADKMAELARLKKEIENLESENAKLHSQYNSLYETYSQQRSVIPTLKTTNDELERGIRTERERFEKLKRHAEAKLEDASGENESLRKEMIRMEKAHDDNTLSIRMRLKQREGEIEDLQQNLTLKKRQVSDLKDICNELIKKADGNASDLDQ</sequence>
<dbReference type="InterPro" id="IPR007707">
    <property type="entry name" value="TACC_C"/>
</dbReference>
<feature type="chain" id="PRO_5043910396" description="Transforming acidic coiled-coil-containing protein C-terminal domain-containing protein" evidence="8">
    <location>
        <begin position="26"/>
        <end position="502"/>
    </location>
</feature>
<proteinExistence type="inferred from homology"/>
<comment type="subcellular location">
    <subcellularLocation>
        <location evidence="1">Cytoplasm</location>
        <location evidence="1">Cytoskeleton</location>
    </subcellularLocation>
</comment>
<comment type="similarity">
    <text evidence="2">Belongs to the TACC family.</text>
</comment>
<dbReference type="GO" id="GO:0005856">
    <property type="term" value="C:cytoskeleton"/>
    <property type="evidence" value="ECO:0007669"/>
    <property type="project" value="UniProtKB-SubCell"/>
</dbReference>
<feature type="domain" description="Transforming acidic coiled-coil-containing protein C-terminal" evidence="9">
    <location>
        <begin position="355"/>
        <end position="490"/>
    </location>
</feature>
<evidence type="ECO:0000313" key="10">
    <source>
        <dbReference type="EMBL" id="GMS79239.1"/>
    </source>
</evidence>
<evidence type="ECO:0000256" key="8">
    <source>
        <dbReference type="SAM" id="SignalP"/>
    </source>
</evidence>
<evidence type="ECO:0000256" key="4">
    <source>
        <dbReference type="ARBA" id="ARBA00023054"/>
    </source>
</evidence>
<feature type="region of interest" description="Disordered" evidence="7">
    <location>
        <begin position="31"/>
        <end position="70"/>
    </location>
</feature>
<keyword evidence="11" id="KW-1185">Reference proteome</keyword>
<feature type="compositionally biased region" description="Polar residues" evidence="7">
    <location>
        <begin position="46"/>
        <end position="67"/>
    </location>
</feature>
<dbReference type="Pfam" id="PF05010">
    <property type="entry name" value="TACC_C"/>
    <property type="match status" value="1"/>
</dbReference>
<evidence type="ECO:0000259" key="9">
    <source>
        <dbReference type="Pfam" id="PF05010"/>
    </source>
</evidence>
<reference evidence="10" key="1">
    <citation type="submission" date="2023-10" db="EMBL/GenBank/DDBJ databases">
        <title>Genome assembly of Pristionchus species.</title>
        <authorList>
            <person name="Yoshida K."/>
            <person name="Sommer R.J."/>
        </authorList>
    </citation>
    <scope>NUCLEOTIDE SEQUENCE</scope>
    <source>
        <strain evidence="10">RS0144</strain>
    </source>
</reference>
<comment type="caution">
    <text evidence="10">The sequence shown here is derived from an EMBL/GenBank/DDBJ whole genome shotgun (WGS) entry which is preliminary data.</text>
</comment>
<gene>
    <name evidence="10" type="ORF">PENTCL1PPCAC_1414</name>
</gene>
<feature type="non-terminal residue" evidence="10">
    <location>
        <position position="1"/>
    </location>
</feature>
<evidence type="ECO:0000256" key="7">
    <source>
        <dbReference type="SAM" id="MobiDB-lite"/>
    </source>
</evidence>
<dbReference type="AlphaFoldDB" id="A0AAV5SGS3"/>
<evidence type="ECO:0000313" key="11">
    <source>
        <dbReference type="Proteomes" id="UP001432027"/>
    </source>
</evidence>